<dbReference type="Ensembl" id="ENSPSNT00000019280.1">
    <property type="protein sequence ID" value="ENSPSNP00000017107.1"/>
    <property type="gene ID" value="ENSPSNG00000012561.1"/>
</dbReference>
<reference evidence="1" key="2">
    <citation type="submission" date="2025-08" db="UniProtKB">
        <authorList>
            <consortium name="Ensembl"/>
        </authorList>
    </citation>
    <scope>IDENTIFICATION</scope>
</reference>
<dbReference type="GeneTree" id="ENSGT00960000190707"/>
<sequence length="107" mass="12208">TSATTTNRVPKSRLGTRRDPLAHKVLHRRKRDQEFLSSLHQIWTPSKSPPHFQPMILQFLACPLSEKTLRCEESTDELINECSSVPIDGIINVIPQAAKKTHQNKKK</sequence>
<protein>
    <submittedName>
        <fullName evidence="1">Uncharacterized protein</fullName>
    </submittedName>
</protein>
<reference evidence="1" key="1">
    <citation type="submission" date="2019-08" db="EMBL/GenBank/DDBJ databases">
        <title>Phocoena sinus (Vaquita) genome, mPhoSin1, primary haplotype.</title>
        <authorList>
            <person name="Morin P."/>
            <person name="Mountcastle J."/>
            <person name="Fungtammasan C."/>
            <person name="Rhie A."/>
            <person name="Rojas-Bracho L."/>
            <person name="Smith C.R."/>
            <person name="Taylor B.L."/>
            <person name="Gulland F.M.D."/>
            <person name="Musser W."/>
            <person name="Houck M."/>
            <person name="Haase B."/>
            <person name="Paez S."/>
            <person name="Howe K."/>
            <person name="Torrance J."/>
            <person name="Formenti G."/>
            <person name="Phillippy A."/>
            <person name="Ryder O."/>
            <person name="Jarvis E.D."/>
            <person name="Fedrigo O."/>
        </authorList>
    </citation>
    <scope>NUCLEOTIDE SEQUENCE [LARGE SCALE GENOMIC DNA]</scope>
</reference>
<dbReference type="Proteomes" id="UP000694554">
    <property type="component" value="Chromosome 19"/>
</dbReference>
<evidence type="ECO:0000313" key="1">
    <source>
        <dbReference type="Ensembl" id="ENSPSNP00000017107.1"/>
    </source>
</evidence>
<reference evidence="1" key="3">
    <citation type="submission" date="2025-09" db="UniProtKB">
        <authorList>
            <consortium name="Ensembl"/>
        </authorList>
    </citation>
    <scope>IDENTIFICATION</scope>
</reference>
<accession>A0A8C9C579</accession>
<dbReference type="AlphaFoldDB" id="A0A8C9C579"/>
<keyword evidence="2" id="KW-1185">Reference proteome</keyword>
<name>A0A8C9C579_PHOSS</name>
<proteinExistence type="predicted"/>
<dbReference type="PANTHER" id="PTHR33505:SF4">
    <property type="entry name" value="PROTEIN PREY, MITOCHONDRIAL"/>
    <property type="match status" value="1"/>
</dbReference>
<organism evidence="1 2">
    <name type="scientific">Phocoena sinus</name>
    <name type="common">Vaquita</name>
    <dbReference type="NCBI Taxonomy" id="42100"/>
    <lineage>
        <taxon>Eukaryota</taxon>
        <taxon>Metazoa</taxon>
        <taxon>Chordata</taxon>
        <taxon>Craniata</taxon>
        <taxon>Vertebrata</taxon>
        <taxon>Euteleostomi</taxon>
        <taxon>Mammalia</taxon>
        <taxon>Eutheria</taxon>
        <taxon>Laurasiatheria</taxon>
        <taxon>Artiodactyla</taxon>
        <taxon>Whippomorpha</taxon>
        <taxon>Cetacea</taxon>
        <taxon>Odontoceti</taxon>
        <taxon>Phocoenidae</taxon>
        <taxon>Phocoena</taxon>
    </lineage>
</organism>
<evidence type="ECO:0000313" key="2">
    <source>
        <dbReference type="Proteomes" id="UP000694554"/>
    </source>
</evidence>
<dbReference type="PANTHER" id="PTHR33505">
    <property type="entry name" value="ZGC:162634"/>
    <property type="match status" value="1"/>
</dbReference>